<evidence type="ECO:0000256" key="1">
    <source>
        <dbReference type="SAM" id="Phobius"/>
    </source>
</evidence>
<accession>A0ABM1TLT9</accession>
<reference evidence="4" key="1">
    <citation type="submission" date="2025-08" db="UniProtKB">
        <authorList>
            <consortium name="RefSeq"/>
        </authorList>
    </citation>
    <scope>IDENTIFICATION</scope>
    <source>
        <tissue evidence="4">Muscle</tissue>
    </source>
</reference>
<dbReference type="Proteomes" id="UP000694941">
    <property type="component" value="Unplaced"/>
</dbReference>
<gene>
    <name evidence="4" type="primary">LOC106472578</name>
</gene>
<evidence type="ECO:0000313" key="4">
    <source>
        <dbReference type="RefSeq" id="XP_022256845.1"/>
    </source>
</evidence>
<evidence type="ECO:0000256" key="2">
    <source>
        <dbReference type="SAM" id="SignalP"/>
    </source>
</evidence>
<protein>
    <submittedName>
        <fullName evidence="4">Uncharacterized protein LOC106472578 isoform X1</fullName>
    </submittedName>
</protein>
<feature type="signal peptide" evidence="2">
    <location>
        <begin position="1"/>
        <end position="34"/>
    </location>
</feature>
<keyword evidence="1" id="KW-1133">Transmembrane helix</keyword>
<organism evidence="3 4">
    <name type="scientific">Limulus polyphemus</name>
    <name type="common">Atlantic horseshoe crab</name>
    <dbReference type="NCBI Taxonomy" id="6850"/>
    <lineage>
        <taxon>Eukaryota</taxon>
        <taxon>Metazoa</taxon>
        <taxon>Ecdysozoa</taxon>
        <taxon>Arthropoda</taxon>
        <taxon>Chelicerata</taxon>
        <taxon>Merostomata</taxon>
        <taxon>Xiphosura</taxon>
        <taxon>Limulidae</taxon>
        <taxon>Limulus</taxon>
    </lineage>
</organism>
<proteinExistence type="predicted"/>
<dbReference type="RefSeq" id="XP_022256845.1">
    <property type="nucleotide sequence ID" value="XM_022401137.1"/>
</dbReference>
<keyword evidence="3" id="KW-1185">Reference proteome</keyword>
<dbReference type="GeneID" id="106472578"/>
<name>A0ABM1TLT9_LIMPO</name>
<keyword evidence="1" id="KW-0472">Membrane</keyword>
<feature type="transmembrane region" description="Helical" evidence="1">
    <location>
        <begin position="127"/>
        <end position="145"/>
    </location>
</feature>
<feature type="chain" id="PRO_5045821452" evidence="2">
    <location>
        <begin position="35"/>
        <end position="147"/>
    </location>
</feature>
<keyword evidence="1" id="KW-0812">Transmembrane</keyword>
<evidence type="ECO:0000313" key="3">
    <source>
        <dbReference type="Proteomes" id="UP000694941"/>
    </source>
</evidence>
<keyword evidence="2" id="KW-0732">Signal</keyword>
<sequence>MSSKYSSKMKHNSAVRSILFILFMNGLICDCFEGENEIPETCSQDETKEIDLCKENYERLAKKLAPRKENLNVSERKAFCSALADLRNCLQKKRVKKTVSCLSEDGITKGTQGEMENFNMKCSSVKLSVSCFFVLGTIVITLFFYKR</sequence>